<keyword evidence="16" id="KW-1185">Reference proteome</keyword>
<dbReference type="GO" id="GO:0005737">
    <property type="term" value="C:cytoplasm"/>
    <property type="evidence" value="ECO:0007669"/>
    <property type="project" value="TreeGrafter"/>
</dbReference>
<feature type="region of interest" description="Disordered" evidence="13">
    <location>
        <begin position="185"/>
        <end position="220"/>
    </location>
</feature>
<dbReference type="GO" id="GO:0030430">
    <property type="term" value="C:host cell cytoplasm"/>
    <property type="evidence" value="ECO:0007669"/>
    <property type="project" value="UniProtKB-SubCell"/>
</dbReference>
<dbReference type="InterPro" id="IPR000719">
    <property type="entry name" value="Prot_kinase_dom"/>
</dbReference>
<evidence type="ECO:0000256" key="10">
    <source>
        <dbReference type="ARBA" id="ARBA00047899"/>
    </source>
</evidence>
<evidence type="ECO:0000256" key="3">
    <source>
        <dbReference type="ARBA" id="ARBA00016885"/>
    </source>
</evidence>
<comment type="caution">
    <text evidence="15">The sequence shown here is derived from an EMBL/GenBank/DDBJ whole genome shotgun (WGS) entry which is preliminary data.</text>
</comment>
<evidence type="ECO:0000256" key="5">
    <source>
        <dbReference type="ARBA" id="ARBA00022679"/>
    </source>
</evidence>
<dbReference type="Gene3D" id="1.10.510.10">
    <property type="entry name" value="Transferase(Phosphotransferase) domain 1"/>
    <property type="match status" value="1"/>
</dbReference>
<dbReference type="SMART" id="SM00220">
    <property type="entry name" value="S_TKc"/>
    <property type="match status" value="1"/>
</dbReference>
<evidence type="ECO:0000256" key="1">
    <source>
        <dbReference type="ARBA" id="ARBA00004192"/>
    </source>
</evidence>
<feature type="binding site" evidence="12">
    <location>
        <position position="316"/>
    </location>
    <ligand>
        <name>ATP</name>
        <dbReference type="ChEBI" id="CHEBI:30616"/>
    </ligand>
</feature>
<keyword evidence="6 12" id="KW-0547">Nucleotide-binding</keyword>
<dbReference type="Pfam" id="PF00069">
    <property type="entry name" value="Pkinase"/>
    <property type="match status" value="1"/>
</dbReference>
<feature type="compositionally biased region" description="Polar residues" evidence="13">
    <location>
        <begin position="1"/>
        <end position="11"/>
    </location>
</feature>
<keyword evidence="9" id="KW-1035">Host cytoplasm</keyword>
<evidence type="ECO:0000256" key="12">
    <source>
        <dbReference type="PROSITE-ProRule" id="PRU10141"/>
    </source>
</evidence>
<keyword evidence="8 12" id="KW-0067">ATP-binding</keyword>
<reference evidence="15" key="1">
    <citation type="submission" date="2020-05" db="EMBL/GenBank/DDBJ databases">
        <title>Phylogenomic resolution of chytrid fungi.</title>
        <authorList>
            <person name="Stajich J.E."/>
            <person name="Amses K."/>
            <person name="Simmons R."/>
            <person name="Seto K."/>
            <person name="Myers J."/>
            <person name="Bonds A."/>
            <person name="Quandt C.A."/>
            <person name="Barry K."/>
            <person name="Liu P."/>
            <person name="Grigoriev I."/>
            <person name="Longcore J.E."/>
            <person name="James T.Y."/>
        </authorList>
    </citation>
    <scope>NUCLEOTIDE SEQUENCE</scope>
    <source>
        <strain evidence="15">JEL0476</strain>
    </source>
</reference>
<organism evidence="15 16">
    <name type="scientific">Clydaea vesicula</name>
    <dbReference type="NCBI Taxonomy" id="447962"/>
    <lineage>
        <taxon>Eukaryota</taxon>
        <taxon>Fungi</taxon>
        <taxon>Fungi incertae sedis</taxon>
        <taxon>Chytridiomycota</taxon>
        <taxon>Chytridiomycota incertae sedis</taxon>
        <taxon>Chytridiomycetes</taxon>
        <taxon>Lobulomycetales</taxon>
        <taxon>Lobulomycetaceae</taxon>
        <taxon>Clydaea</taxon>
    </lineage>
</organism>
<evidence type="ECO:0000259" key="14">
    <source>
        <dbReference type="PROSITE" id="PS50011"/>
    </source>
</evidence>
<evidence type="ECO:0000256" key="8">
    <source>
        <dbReference type="ARBA" id="ARBA00022840"/>
    </source>
</evidence>
<evidence type="ECO:0000256" key="4">
    <source>
        <dbReference type="ARBA" id="ARBA00022527"/>
    </source>
</evidence>
<evidence type="ECO:0000256" key="13">
    <source>
        <dbReference type="SAM" id="MobiDB-lite"/>
    </source>
</evidence>
<dbReference type="Proteomes" id="UP001211065">
    <property type="component" value="Unassembled WGS sequence"/>
</dbReference>
<dbReference type="InterPro" id="IPR008271">
    <property type="entry name" value="Ser/Thr_kinase_AS"/>
</dbReference>
<dbReference type="GO" id="GO:0004674">
    <property type="term" value="F:protein serine/threonine kinase activity"/>
    <property type="evidence" value="ECO:0007669"/>
    <property type="project" value="UniProtKB-KW"/>
</dbReference>
<evidence type="ECO:0000256" key="11">
    <source>
        <dbReference type="ARBA" id="ARBA00048679"/>
    </source>
</evidence>
<dbReference type="PANTHER" id="PTHR22984">
    <property type="entry name" value="SERINE/THREONINE-PROTEIN KINASE PIM"/>
    <property type="match status" value="1"/>
</dbReference>
<evidence type="ECO:0000313" key="16">
    <source>
        <dbReference type="Proteomes" id="UP001211065"/>
    </source>
</evidence>
<comment type="catalytic activity">
    <reaction evidence="10">
        <text>L-threonyl-[protein] + ATP = O-phospho-L-threonyl-[protein] + ADP + H(+)</text>
        <dbReference type="Rhea" id="RHEA:46608"/>
        <dbReference type="Rhea" id="RHEA-COMP:11060"/>
        <dbReference type="Rhea" id="RHEA-COMP:11605"/>
        <dbReference type="ChEBI" id="CHEBI:15378"/>
        <dbReference type="ChEBI" id="CHEBI:30013"/>
        <dbReference type="ChEBI" id="CHEBI:30616"/>
        <dbReference type="ChEBI" id="CHEBI:61977"/>
        <dbReference type="ChEBI" id="CHEBI:456216"/>
        <dbReference type="EC" id="2.7.11.1"/>
    </reaction>
</comment>
<dbReference type="InterPro" id="IPR017441">
    <property type="entry name" value="Protein_kinase_ATP_BS"/>
</dbReference>
<evidence type="ECO:0000313" key="15">
    <source>
        <dbReference type="EMBL" id="KAJ3207766.1"/>
    </source>
</evidence>
<keyword evidence="5" id="KW-0808">Transferase</keyword>
<proteinExistence type="predicted"/>
<feature type="compositionally biased region" description="Low complexity" evidence="13">
    <location>
        <begin position="189"/>
        <end position="208"/>
    </location>
</feature>
<evidence type="ECO:0000256" key="9">
    <source>
        <dbReference type="ARBA" id="ARBA00023200"/>
    </source>
</evidence>
<evidence type="ECO:0000256" key="2">
    <source>
        <dbReference type="ARBA" id="ARBA00012513"/>
    </source>
</evidence>
<dbReference type="EMBL" id="JADGJW010001034">
    <property type="protein sequence ID" value="KAJ3207766.1"/>
    <property type="molecule type" value="Genomic_DNA"/>
</dbReference>
<keyword evidence="4" id="KW-0723">Serine/threonine-protein kinase</keyword>
<accession>A0AAD5TV90</accession>
<protein>
    <recommendedName>
        <fullName evidence="3">Serine/threonine-protein kinase 1</fullName>
        <ecNumber evidence="2">2.7.11.1</ecNumber>
    </recommendedName>
</protein>
<dbReference type="PROSITE" id="PS00108">
    <property type="entry name" value="PROTEIN_KINASE_ST"/>
    <property type="match status" value="1"/>
</dbReference>
<dbReference type="InterPro" id="IPR011009">
    <property type="entry name" value="Kinase-like_dom_sf"/>
</dbReference>
<sequence>MSTIQQPSLTKPTKHSRSVSSLPNKQGKHSRRPTAELLDMKDEGYESMPTILGSMDDASVMGQQVEERFDRIADIEDDDTDITTELNSRFRLDSPPLGSGLSKWKAMGNIVTNIANGTQDFYSSDSPLGLTNTNAEFEKDADSEDVESEDNSLNDSIHEKPKKETFKQKWNRLKNEYPIPPFIERITSNKNNNENNAAKKSTTSAAKNQQTSPKFSPIKTFKGRDAVSPMAGGWKKKVKSKNDIFQEEEETLEEERSLISEDAPDENFELDEHQTLISQKLFDSKYRESEKQIGTGGHSTVRLATRIHDNKPVVCKFMQASSVWNWYYSKKLQKKIPLEIHLMEKFTKKMNNNEKAEERGLIKFIEYFEMSGKYIIVMEYMGEDWVDLYDYIEMFGPVPQNDSKDIFKSVVQTIDYLHNLGYCHNDIKDENILINTKTREIKLIDFGSTTQLIPGKQCSLFYGTKKFASPEAVGGEPYYPEAQEVWCLGTLLYVLLFKMDPFKDDKEILEFDISLRINRLRAAGRENGGADISDSANEALLRMMNKDWKRRIRSADIIKLDFFKD</sequence>
<dbReference type="GO" id="GO:0005524">
    <property type="term" value="F:ATP binding"/>
    <property type="evidence" value="ECO:0007669"/>
    <property type="project" value="UniProtKB-UniRule"/>
</dbReference>
<dbReference type="PROSITE" id="PS00107">
    <property type="entry name" value="PROTEIN_KINASE_ATP"/>
    <property type="match status" value="1"/>
</dbReference>
<dbReference type="PANTHER" id="PTHR22984:SF25">
    <property type="entry name" value="PROTEIN KINASE DOMAIN-CONTAINING PROTEIN"/>
    <property type="match status" value="1"/>
</dbReference>
<evidence type="ECO:0000256" key="7">
    <source>
        <dbReference type="ARBA" id="ARBA00022777"/>
    </source>
</evidence>
<evidence type="ECO:0000256" key="6">
    <source>
        <dbReference type="ARBA" id="ARBA00022741"/>
    </source>
</evidence>
<dbReference type="EC" id="2.7.11.1" evidence="2"/>
<comment type="subcellular location">
    <subcellularLocation>
        <location evidence="1">Host cytoplasm</location>
    </subcellularLocation>
</comment>
<gene>
    <name evidence="15" type="ORF">HK099_000203</name>
</gene>
<feature type="domain" description="Protein kinase" evidence="14">
    <location>
        <begin position="287"/>
        <end position="563"/>
    </location>
</feature>
<keyword evidence="7" id="KW-0418">Kinase</keyword>
<feature type="region of interest" description="Disordered" evidence="13">
    <location>
        <begin position="1"/>
        <end position="52"/>
    </location>
</feature>
<comment type="catalytic activity">
    <reaction evidence="11">
        <text>L-seryl-[protein] + ATP = O-phospho-L-seryl-[protein] + ADP + H(+)</text>
        <dbReference type="Rhea" id="RHEA:17989"/>
        <dbReference type="Rhea" id="RHEA-COMP:9863"/>
        <dbReference type="Rhea" id="RHEA-COMP:11604"/>
        <dbReference type="ChEBI" id="CHEBI:15378"/>
        <dbReference type="ChEBI" id="CHEBI:29999"/>
        <dbReference type="ChEBI" id="CHEBI:30616"/>
        <dbReference type="ChEBI" id="CHEBI:83421"/>
        <dbReference type="ChEBI" id="CHEBI:456216"/>
        <dbReference type="EC" id="2.7.11.1"/>
    </reaction>
</comment>
<dbReference type="PROSITE" id="PS50011">
    <property type="entry name" value="PROTEIN_KINASE_DOM"/>
    <property type="match status" value="1"/>
</dbReference>
<dbReference type="SUPFAM" id="SSF56112">
    <property type="entry name" value="Protein kinase-like (PK-like)"/>
    <property type="match status" value="1"/>
</dbReference>
<dbReference type="InterPro" id="IPR051138">
    <property type="entry name" value="PIM_Ser/Thr_kinase"/>
</dbReference>
<dbReference type="AlphaFoldDB" id="A0AAD5TV90"/>
<dbReference type="Gene3D" id="3.30.200.20">
    <property type="entry name" value="Phosphorylase Kinase, domain 1"/>
    <property type="match status" value="1"/>
</dbReference>
<name>A0AAD5TV90_9FUNG</name>